<organism evidence="10 11">
    <name type="scientific">Marinifilum flexuosum</name>
    <dbReference type="NCBI Taxonomy" id="1117708"/>
    <lineage>
        <taxon>Bacteria</taxon>
        <taxon>Pseudomonadati</taxon>
        <taxon>Bacteroidota</taxon>
        <taxon>Bacteroidia</taxon>
        <taxon>Marinilabiliales</taxon>
        <taxon>Marinifilaceae</taxon>
    </lineage>
</organism>
<dbReference type="EMBL" id="RAPQ01000008">
    <property type="protein sequence ID" value="RKE03347.1"/>
    <property type="molecule type" value="Genomic_DNA"/>
</dbReference>
<dbReference type="Proteomes" id="UP000284531">
    <property type="component" value="Unassembled WGS sequence"/>
</dbReference>
<keyword evidence="3" id="KW-0813">Transport</keyword>
<dbReference type="GO" id="GO:0009279">
    <property type="term" value="C:cell outer membrane"/>
    <property type="evidence" value="ECO:0007669"/>
    <property type="project" value="UniProtKB-SubCell"/>
</dbReference>
<keyword evidence="6" id="KW-0472">Membrane</keyword>
<keyword evidence="9" id="KW-0732">Signal</keyword>
<feature type="chain" id="PRO_5019414711" evidence="9">
    <location>
        <begin position="21"/>
        <end position="465"/>
    </location>
</feature>
<feature type="coiled-coil region" evidence="8">
    <location>
        <begin position="357"/>
        <end position="395"/>
    </location>
</feature>
<comment type="subcellular location">
    <subcellularLocation>
        <location evidence="1">Cell outer membrane</location>
    </subcellularLocation>
</comment>
<dbReference type="InterPro" id="IPR051906">
    <property type="entry name" value="TolC-like"/>
</dbReference>
<evidence type="ECO:0000256" key="9">
    <source>
        <dbReference type="SAM" id="SignalP"/>
    </source>
</evidence>
<keyword evidence="5" id="KW-0812">Transmembrane</keyword>
<evidence type="ECO:0000256" key="5">
    <source>
        <dbReference type="ARBA" id="ARBA00022692"/>
    </source>
</evidence>
<evidence type="ECO:0000256" key="8">
    <source>
        <dbReference type="SAM" id="Coils"/>
    </source>
</evidence>
<dbReference type="SUPFAM" id="SSF56954">
    <property type="entry name" value="Outer membrane efflux proteins (OEP)"/>
    <property type="match status" value="1"/>
</dbReference>
<name>A0A419X6J6_9BACT</name>
<keyword evidence="7" id="KW-0998">Cell outer membrane</keyword>
<gene>
    <name evidence="10" type="ORF">BXY64_0344</name>
</gene>
<comment type="similarity">
    <text evidence="2">Belongs to the outer membrane factor (OMF) (TC 1.B.17) family.</text>
</comment>
<keyword evidence="11" id="KW-1185">Reference proteome</keyword>
<evidence type="ECO:0000313" key="11">
    <source>
        <dbReference type="Proteomes" id="UP000284531"/>
    </source>
</evidence>
<keyword evidence="4" id="KW-1134">Transmembrane beta strand</keyword>
<feature type="signal peptide" evidence="9">
    <location>
        <begin position="1"/>
        <end position="20"/>
    </location>
</feature>
<dbReference type="GO" id="GO:0015562">
    <property type="term" value="F:efflux transmembrane transporter activity"/>
    <property type="evidence" value="ECO:0007669"/>
    <property type="project" value="InterPro"/>
</dbReference>
<sequence length="465" mass="52614">MKKLLLPLIAIAFSFSSANAQEKWSLEKCINYAKEHNIDLQLRKLDAEIQSNNTKQSKFDLLPNLNGNTGYDFSYGRTLTADNTYGDMNTQSGSVGLSASVTLFEGFQKYNSIKQNELDLQASLQDVEKAKEDLALNITSSYLNILFNKELLHIAQEKLKVTKLQIKRTEALVEAGTLPKGTLMEQNAQAAREALEVVNASNNLDLALLDLAQLLDLENPTEFDISIPELPVLNATRSMVDPESVFINALEFRPEMKAARYRLESSEKGLVIAKGQRAPSLSMSGYWGSSYSKDFQERGLLRDDNGDLILDDENRPQPIIIRNEMKLGDQLSNRERKSFGFNLRIPIFNGGIVNRNIANAKINIDRSKLNMENRKNDLRKEIQQAHANAKAAMNKYFSSETAVSSTEEAFRYTEEKFNLGLVNSVDYNQEKNNLFQAKSNLLQAKYEYIFRTKILDFYNGIEIKL</sequence>
<dbReference type="GO" id="GO:0015288">
    <property type="term" value="F:porin activity"/>
    <property type="evidence" value="ECO:0007669"/>
    <property type="project" value="TreeGrafter"/>
</dbReference>
<comment type="caution">
    <text evidence="10">The sequence shown here is derived from an EMBL/GenBank/DDBJ whole genome shotgun (WGS) entry which is preliminary data.</text>
</comment>
<dbReference type="RefSeq" id="WP_120238245.1">
    <property type="nucleotide sequence ID" value="NZ_CANNEC010000022.1"/>
</dbReference>
<dbReference type="OrthoDB" id="9811587at2"/>
<dbReference type="AlphaFoldDB" id="A0A419X6J6"/>
<evidence type="ECO:0000256" key="6">
    <source>
        <dbReference type="ARBA" id="ARBA00023136"/>
    </source>
</evidence>
<dbReference type="Gene3D" id="1.20.1600.10">
    <property type="entry name" value="Outer membrane efflux proteins (OEP)"/>
    <property type="match status" value="1"/>
</dbReference>
<evidence type="ECO:0000313" key="10">
    <source>
        <dbReference type="EMBL" id="RKE03347.1"/>
    </source>
</evidence>
<evidence type="ECO:0000256" key="1">
    <source>
        <dbReference type="ARBA" id="ARBA00004442"/>
    </source>
</evidence>
<proteinExistence type="inferred from homology"/>
<evidence type="ECO:0000256" key="2">
    <source>
        <dbReference type="ARBA" id="ARBA00007613"/>
    </source>
</evidence>
<reference evidence="10 11" key="1">
    <citation type="submission" date="2018-09" db="EMBL/GenBank/DDBJ databases">
        <title>Genomic Encyclopedia of Archaeal and Bacterial Type Strains, Phase II (KMG-II): from individual species to whole genera.</title>
        <authorList>
            <person name="Goeker M."/>
        </authorList>
    </citation>
    <scope>NUCLEOTIDE SEQUENCE [LARGE SCALE GENOMIC DNA]</scope>
    <source>
        <strain evidence="10 11">DSM 21950</strain>
    </source>
</reference>
<dbReference type="PANTHER" id="PTHR30026">
    <property type="entry name" value="OUTER MEMBRANE PROTEIN TOLC"/>
    <property type="match status" value="1"/>
</dbReference>
<evidence type="ECO:0000256" key="7">
    <source>
        <dbReference type="ARBA" id="ARBA00023237"/>
    </source>
</evidence>
<dbReference type="Pfam" id="PF02321">
    <property type="entry name" value="OEP"/>
    <property type="match status" value="2"/>
</dbReference>
<evidence type="ECO:0000256" key="3">
    <source>
        <dbReference type="ARBA" id="ARBA00022448"/>
    </source>
</evidence>
<protein>
    <submittedName>
        <fullName evidence="10">Outer membrane protein</fullName>
    </submittedName>
</protein>
<dbReference type="PANTHER" id="PTHR30026:SF20">
    <property type="entry name" value="OUTER MEMBRANE PROTEIN TOLC"/>
    <property type="match status" value="1"/>
</dbReference>
<accession>A0A419X6J6</accession>
<dbReference type="GO" id="GO:1990281">
    <property type="term" value="C:efflux pump complex"/>
    <property type="evidence" value="ECO:0007669"/>
    <property type="project" value="TreeGrafter"/>
</dbReference>
<evidence type="ECO:0000256" key="4">
    <source>
        <dbReference type="ARBA" id="ARBA00022452"/>
    </source>
</evidence>
<dbReference type="InterPro" id="IPR003423">
    <property type="entry name" value="OMP_efflux"/>
</dbReference>
<keyword evidence="8" id="KW-0175">Coiled coil</keyword>